<evidence type="ECO:0000313" key="5">
    <source>
        <dbReference type="Proteomes" id="UP000243778"/>
    </source>
</evidence>
<feature type="domain" description="Phage tail tape measure protein" evidence="3">
    <location>
        <begin position="273"/>
        <end position="446"/>
    </location>
</feature>
<keyword evidence="2" id="KW-0175">Coiled coil</keyword>
<evidence type="ECO:0000256" key="2">
    <source>
        <dbReference type="SAM" id="Coils"/>
    </source>
</evidence>
<dbReference type="STRING" id="1007099.SAMN05216287_3743"/>
<dbReference type="PANTHER" id="PTHR37813">
    <property type="entry name" value="FELS-2 PROPHAGE PROTEIN"/>
    <property type="match status" value="1"/>
</dbReference>
<organism evidence="4 5">
    <name type="scientific">Pseudomonas kuykendallii</name>
    <dbReference type="NCBI Taxonomy" id="1007099"/>
    <lineage>
        <taxon>Bacteria</taxon>
        <taxon>Pseudomonadati</taxon>
        <taxon>Pseudomonadota</taxon>
        <taxon>Gammaproteobacteria</taxon>
        <taxon>Pseudomonadales</taxon>
        <taxon>Pseudomonadaceae</taxon>
        <taxon>Pseudomonas</taxon>
    </lineage>
</organism>
<keyword evidence="1" id="KW-1188">Viral release from host cell</keyword>
<gene>
    <name evidence="4" type="ORF">SAMN05216287_3743</name>
</gene>
<sequence>MSDVELRLVANLDQATKEVGGFRKEYAEMVRAVEKPIRQVQALQQTQEAAKAASSAFFAAKKRVDELKTAIAAAGQPVRALDRDLGQAQRTLASTTREFEKQKAKVREQRAELRAAGVDTRKLATEQQRLQSELAGRIGSGRNDAAMQGALQSLGVSQFRGTREAIAEQQRQFELLRKSGVLSTTEIAVAQTTLRQSIAAASRETQGLTAVSGTWLDVLGRIRGEVIAGAAAFGGFAMLARSSFSDYAEFEQQVAGIATITDLTGTQLEATSQQVRQISTDLGKPAAESAAALRDILGSGVETAKAMDVLAQSTKAAIAGMTDTKTAASVGVSIINAYGEDVGKLGERYDQLFLTIQDGVVEFDELAAGLGQVLPSAAAAGVGFDEIGAAIARMTVQGIKAPIAITGLRSAINQLAAPSPEAAKAMEELGIRWNGLSGTLQQIAQKKLGATAMRQIIPDTEGRTAVLALTNQIGAFNEQLGRMDQAAGSTERAYDIMKDTPQAQMDRFNASLGELKLAFGEAVAAGLPVINLLTGLLNAFNSLPEGLRVSLVGLVAFGAGAKAVAVIVKGLRSSFGGFLGTLGQTPSGAQAAGVALDGLAGSMGRLGKVRLASVAKGAGLLSVVGFTADQLSELYGLYKEMQELEKSQVSDQAALTGKATATRQYAAVVIQSADAVKQQTETERNEYTKQLRLAEQHWRAQAELISRADMEKNGPTAPVSQEALSAAKQARAYQTTREAIQAELDSRAKSESAFTARIGKIKDDELKIVRDKLSQQLIAYDEANNRLEASRKAREGIQKEFAKLAAEMAGGTAATGGNSFADLSQAKYSARSAVRSGDSETALAEARRAAQIMKELKAAGANTYGFEGIAKELGQIADQAAKIDEQNAQGSLDEEKAKVDGFLQYAQALKRISVGYQSDAESEEQTKQRLIALAQQWAQYLQVPVTYVATNTANDARADGLIDPTTLPAKAAGGLLRGPGSGTSDSILARVSNGEFVMRAAAVRHYGPQLLSQLNAMRLPKFAEGGQISTRAMPTIPVLAPALAAAAGGGSSDVESWGTLSLDLGGKTYNVKATRSTAEDLRNEALKFGRTHRK</sequence>
<dbReference type="InterPro" id="IPR010090">
    <property type="entry name" value="Phage_tape_meas"/>
</dbReference>
<dbReference type="OrthoDB" id="79849at2"/>
<dbReference type="AlphaFoldDB" id="A0A1H3EIU9"/>
<evidence type="ECO:0000313" key="4">
    <source>
        <dbReference type="EMBL" id="SDX78682.1"/>
    </source>
</evidence>
<reference evidence="5" key="1">
    <citation type="submission" date="2016-10" db="EMBL/GenBank/DDBJ databases">
        <authorList>
            <person name="Varghese N."/>
            <person name="Submissions S."/>
        </authorList>
    </citation>
    <scope>NUCLEOTIDE SEQUENCE [LARGE SCALE GENOMIC DNA]</scope>
    <source>
        <strain evidence="5">NRRL B-59562</strain>
    </source>
</reference>
<dbReference type="RefSeq" id="WP_090231159.1">
    <property type="nucleotide sequence ID" value="NZ_FNNU01000006.1"/>
</dbReference>
<evidence type="ECO:0000259" key="3">
    <source>
        <dbReference type="Pfam" id="PF10145"/>
    </source>
</evidence>
<protein>
    <submittedName>
        <fullName evidence="4">Phage tail tape measure protein, TP901 family, core region</fullName>
    </submittedName>
</protein>
<name>A0A1H3EIU9_9PSED</name>
<feature type="coiled-coil region" evidence="2">
    <location>
        <begin position="78"/>
        <end position="116"/>
    </location>
</feature>
<dbReference type="PANTHER" id="PTHR37813:SF1">
    <property type="entry name" value="FELS-2 PROPHAGE PROTEIN"/>
    <property type="match status" value="1"/>
</dbReference>
<evidence type="ECO:0000256" key="1">
    <source>
        <dbReference type="ARBA" id="ARBA00022612"/>
    </source>
</evidence>
<feature type="coiled-coil region" evidence="2">
    <location>
        <begin position="770"/>
        <end position="807"/>
    </location>
</feature>
<feature type="coiled-coil region" evidence="2">
    <location>
        <begin position="670"/>
        <end position="697"/>
    </location>
</feature>
<keyword evidence="5" id="KW-1185">Reference proteome</keyword>
<proteinExistence type="predicted"/>
<dbReference type="EMBL" id="FNNU01000006">
    <property type="protein sequence ID" value="SDX78682.1"/>
    <property type="molecule type" value="Genomic_DNA"/>
</dbReference>
<dbReference type="NCBIfam" id="TIGR01760">
    <property type="entry name" value="tape_meas_TP901"/>
    <property type="match status" value="1"/>
</dbReference>
<dbReference type="Pfam" id="PF10145">
    <property type="entry name" value="PhageMin_Tail"/>
    <property type="match status" value="1"/>
</dbReference>
<accession>A0A1H3EIU9</accession>
<dbReference type="Proteomes" id="UP000243778">
    <property type="component" value="Unassembled WGS sequence"/>
</dbReference>